<feature type="region of interest" description="Disordered" evidence="1">
    <location>
        <begin position="882"/>
        <end position="907"/>
    </location>
</feature>
<reference evidence="3 4" key="1">
    <citation type="submission" date="2014-11" db="EMBL/GenBank/DDBJ databases">
        <authorList>
            <person name="Zhu J."/>
            <person name="Qi W."/>
            <person name="Song R."/>
        </authorList>
    </citation>
    <scope>NUCLEOTIDE SEQUENCE [LARGE SCALE GENOMIC DNA]</scope>
</reference>
<feature type="compositionally biased region" description="Basic and acidic residues" evidence="1">
    <location>
        <begin position="885"/>
        <end position="896"/>
    </location>
</feature>
<feature type="compositionally biased region" description="Polar residues" evidence="1">
    <location>
        <begin position="10"/>
        <end position="19"/>
    </location>
</feature>
<dbReference type="VEuPathDB" id="CryptoDB:Vbra_8974"/>
<dbReference type="AlphaFoldDB" id="A0A0G4FBM1"/>
<feature type="compositionally biased region" description="Low complexity" evidence="1">
    <location>
        <begin position="83"/>
        <end position="92"/>
    </location>
</feature>
<feature type="compositionally biased region" description="Polar residues" evidence="1">
    <location>
        <begin position="598"/>
        <end position="610"/>
    </location>
</feature>
<feature type="region of interest" description="Disordered" evidence="1">
    <location>
        <begin position="126"/>
        <end position="152"/>
    </location>
</feature>
<protein>
    <recommendedName>
        <fullName evidence="2">AAA+ ATPase domain-containing protein</fullName>
    </recommendedName>
</protein>
<sequence length="1128" mass="121283">MSLARKTPSMERSSSSCRATTPDPPCTSMLRRDAPVSQRTSSCLQMLSDLLGGEALYSPSTDPSHQRMIPSAPQSPPSPSSPHSPTLSRSASVPHDDATDANANGGEADESRPFSLSRWLSFRRFSSPRSDDHHQHQHHPHHDSCRERSVSSHLPVVDEQREYASEVMTTPYCPSDHHGERDGYEAGRAAVRFRTASEESSWSGLTVVGNLSTSYVPSEPDVDRTLSEDDTGWHPSSFSPMPPPPSVATPTPQHTAEPSEIDQLLHFAGCGGTRRSSSSPSPCHPDEASSGSSSRNAPFLGGLFDSFLSDGTHGSFETEVYRPSVDAGDEHDHDEWEEEDDASENEAADDAMSVKFLFASPLTMCGPDGQLCPLPPLDWYEELRTLEHAFQTAGRSDVAIEASVATTAALRSLLTLGGGQLLHLSAHGLEGGLAFEDGRGSAHVATPAFFRTLLEAVYSGASSVDDTDNAEGCSSDVQLVFLNCCHSYEIGVAIASAGIPHVICVSNTVQDQAARQFTAGFYLALASGKDVGVAYMLGRAAVQSAPHNYNTDAESFVLLPHDGNHSQVLCPSASSSNSKPRPRDDPRPPSLSPPSPSGQSQHSTHNNNTWLCERSKPPRMTSGESPGGPGPVCSSVPCSPGGSGGLSLSLPPSLMALPSGHPSIVLPHLASSPLLQRWQQSRCPVIRQLPIVFGWIGFGSTPDDQAHSIPATTLPTPAPTPTSAQQPSLMSRLFGIQRSVSTEPAPSVTGTERRKPARRVSCFVKRHLPQPPEDFVGRTLDVWVVLQLLDRRRLVLLHGEEGVGKTAVCEEVSRYCALRGEEIFPGGVIFLRLAPLSNLPLSVEGSSCGYRVVKETTNIIHNLLATVLEVPQFPPGHRRIKHASSARDRAASEHTVEGGSFVSDEGESNVDLEGWRWRETVRVLTERLRKGRCLLVLDGVDDFLKAGGLQAVLTQLLLGDVHSVLNHDLHPHMTEGLEGLHIVVSARTCSLSTRPNYPPLPHHKASTLPNNTDGPSDDTSRKPIQLISEGKVKVVSQELMPLDRAASADLFLRRVGRPLCVRDVSGRGGSSGSGGGEGGVLGRDEAMDRLMQHPIMERLKGNPRSIIEMAQLVTPQLANLAALISYQE</sequence>
<feature type="compositionally biased region" description="Acidic residues" evidence="1">
    <location>
        <begin position="335"/>
        <end position="347"/>
    </location>
</feature>
<feature type="compositionally biased region" description="Pro residues" evidence="1">
    <location>
        <begin position="73"/>
        <end position="82"/>
    </location>
</feature>
<dbReference type="SMART" id="SM00382">
    <property type="entry name" value="AAA"/>
    <property type="match status" value="1"/>
</dbReference>
<dbReference type="SUPFAM" id="SSF52540">
    <property type="entry name" value="P-loop containing nucleoside triphosphate hydrolases"/>
    <property type="match status" value="1"/>
</dbReference>
<accession>A0A0G4FBM1</accession>
<dbReference type="InParanoid" id="A0A0G4FBM1"/>
<feature type="region of interest" description="Disordered" evidence="1">
    <location>
        <begin position="212"/>
        <end position="257"/>
    </location>
</feature>
<feature type="region of interest" description="Disordered" evidence="1">
    <location>
        <begin position="994"/>
        <end position="1021"/>
    </location>
</feature>
<feature type="domain" description="AAA+ ATPase" evidence="2">
    <location>
        <begin position="791"/>
        <end position="988"/>
    </location>
</feature>
<evidence type="ECO:0000259" key="2">
    <source>
        <dbReference type="SMART" id="SM00382"/>
    </source>
</evidence>
<dbReference type="PANTHER" id="PTHR47691">
    <property type="entry name" value="REGULATOR-RELATED"/>
    <property type="match status" value="1"/>
</dbReference>
<feature type="region of interest" description="Disordered" evidence="1">
    <location>
        <begin position="704"/>
        <end position="726"/>
    </location>
</feature>
<dbReference type="OrthoDB" id="192148at2759"/>
<evidence type="ECO:0000256" key="1">
    <source>
        <dbReference type="SAM" id="MobiDB-lite"/>
    </source>
</evidence>
<name>A0A0G4FBM1_VITBC</name>
<dbReference type="InterPro" id="IPR024983">
    <property type="entry name" value="CHAT_dom"/>
</dbReference>
<dbReference type="EMBL" id="CDMY01000399">
    <property type="protein sequence ID" value="CEM10008.1"/>
    <property type="molecule type" value="Genomic_DNA"/>
</dbReference>
<dbReference type="Gene3D" id="3.40.50.300">
    <property type="entry name" value="P-loop containing nucleotide triphosphate hydrolases"/>
    <property type="match status" value="1"/>
</dbReference>
<evidence type="ECO:0000313" key="4">
    <source>
        <dbReference type="Proteomes" id="UP000041254"/>
    </source>
</evidence>
<keyword evidence="4" id="KW-1185">Reference proteome</keyword>
<dbReference type="Proteomes" id="UP000041254">
    <property type="component" value="Unassembled WGS sequence"/>
</dbReference>
<dbReference type="InterPro" id="IPR027417">
    <property type="entry name" value="P-loop_NTPase"/>
</dbReference>
<feature type="region of interest" description="Disordered" evidence="1">
    <location>
        <begin position="568"/>
        <end position="638"/>
    </location>
</feature>
<dbReference type="Pfam" id="PF12770">
    <property type="entry name" value="CHAT"/>
    <property type="match status" value="1"/>
</dbReference>
<feature type="region of interest" description="Disordered" evidence="1">
    <location>
        <begin position="325"/>
        <end position="347"/>
    </location>
</feature>
<feature type="region of interest" description="Disordered" evidence="1">
    <location>
        <begin position="269"/>
        <end position="295"/>
    </location>
</feature>
<gene>
    <name evidence="3" type="ORF">Vbra_8974</name>
</gene>
<feature type="compositionally biased region" description="Basic and acidic residues" evidence="1">
    <location>
        <begin position="142"/>
        <end position="152"/>
    </location>
</feature>
<dbReference type="STRING" id="1169540.A0A0G4FBM1"/>
<dbReference type="PANTHER" id="PTHR47691:SF3">
    <property type="entry name" value="HTH-TYPE TRANSCRIPTIONAL REGULATOR RV0890C-RELATED"/>
    <property type="match status" value="1"/>
</dbReference>
<dbReference type="InterPro" id="IPR003593">
    <property type="entry name" value="AAA+_ATPase"/>
</dbReference>
<feature type="region of interest" description="Disordered" evidence="1">
    <location>
        <begin position="1"/>
        <end position="41"/>
    </location>
</feature>
<proteinExistence type="predicted"/>
<organism evidence="3 4">
    <name type="scientific">Vitrella brassicaformis (strain CCMP3155)</name>
    <dbReference type="NCBI Taxonomy" id="1169540"/>
    <lineage>
        <taxon>Eukaryota</taxon>
        <taxon>Sar</taxon>
        <taxon>Alveolata</taxon>
        <taxon>Colpodellida</taxon>
        <taxon>Vitrellaceae</taxon>
        <taxon>Vitrella</taxon>
    </lineage>
</organism>
<feature type="region of interest" description="Disordered" evidence="1">
    <location>
        <begin position="54"/>
        <end position="113"/>
    </location>
</feature>
<evidence type="ECO:0000313" key="3">
    <source>
        <dbReference type="EMBL" id="CEM10008.1"/>
    </source>
</evidence>